<dbReference type="PANTHER" id="PTHR43827:SF3">
    <property type="entry name" value="NADP-DEPENDENT OXIDOREDUCTASE DOMAIN-CONTAINING PROTEIN"/>
    <property type="match status" value="1"/>
</dbReference>
<dbReference type="AlphaFoldDB" id="B0C666"/>
<dbReference type="eggNOG" id="COG0656">
    <property type="taxonomic scope" value="Bacteria"/>
</dbReference>
<protein>
    <recommendedName>
        <fullName evidence="9">DUF4157 domain-containing protein</fullName>
    </recommendedName>
</protein>
<evidence type="ECO:0000256" key="2">
    <source>
        <dbReference type="ARBA" id="ARBA00022857"/>
    </source>
</evidence>
<dbReference type="InterPro" id="IPR025295">
    <property type="entry name" value="eCIS_core_dom"/>
</dbReference>
<reference evidence="7 8" key="1">
    <citation type="journal article" date="2008" name="Proc. Natl. Acad. Sci. U.S.A.">
        <title>Niche adaptation and genome expansion in the chlorophyll d-producing cyanobacterium Acaryochloris marina.</title>
        <authorList>
            <person name="Swingley W.D."/>
            <person name="Chen M."/>
            <person name="Cheung P.C."/>
            <person name="Conrad A.L."/>
            <person name="Dejesa L.C."/>
            <person name="Hao J."/>
            <person name="Honchak B.M."/>
            <person name="Karbach L.E."/>
            <person name="Kurdoglu A."/>
            <person name="Lahiri S."/>
            <person name="Mastrian S.D."/>
            <person name="Miyashita H."/>
            <person name="Page L."/>
            <person name="Ramakrishna P."/>
            <person name="Satoh S."/>
            <person name="Sattley W.M."/>
            <person name="Shimada Y."/>
            <person name="Taylor H.L."/>
            <person name="Tomo T."/>
            <person name="Tsuchiya T."/>
            <person name="Wang Z.T."/>
            <person name="Raymond J."/>
            <person name="Mimuro M."/>
            <person name="Blankenship R.E."/>
            <person name="Touchman J.W."/>
        </authorList>
    </citation>
    <scope>NUCLEOTIDE SEQUENCE [LARGE SCALE GENOMIC DNA]</scope>
    <source>
        <strain evidence="8">MBIC 11017</strain>
    </source>
</reference>
<dbReference type="HOGENOM" id="CLU_303193_0_0_3"/>
<keyword evidence="8" id="KW-1185">Reference proteome</keyword>
<dbReference type="Pfam" id="PF13699">
    <property type="entry name" value="eCIS_core"/>
    <property type="match status" value="1"/>
</dbReference>
<feature type="domain" description="eCIS core" evidence="6">
    <location>
        <begin position="172"/>
        <end position="248"/>
    </location>
</feature>
<evidence type="ECO:0000256" key="1">
    <source>
        <dbReference type="ARBA" id="ARBA00007905"/>
    </source>
</evidence>
<organism evidence="7 8">
    <name type="scientific">Acaryochloris marina (strain MBIC 11017)</name>
    <dbReference type="NCBI Taxonomy" id="329726"/>
    <lineage>
        <taxon>Bacteria</taxon>
        <taxon>Bacillati</taxon>
        <taxon>Cyanobacteriota</taxon>
        <taxon>Cyanophyceae</taxon>
        <taxon>Acaryochloridales</taxon>
        <taxon>Acaryochloridaceae</taxon>
        <taxon>Acaryochloris</taxon>
    </lineage>
</organism>
<dbReference type="EMBL" id="CP000828">
    <property type="protein sequence ID" value="ABW31183.1"/>
    <property type="molecule type" value="Genomic_DNA"/>
</dbReference>
<evidence type="ECO:0000313" key="7">
    <source>
        <dbReference type="EMBL" id="ABW31183.1"/>
    </source>
</evidence>
<feature type="compositionally biased region" description="Basic residues" evidence="4">
    <location>
        <begin position="1"/>
        <end position="12"/>
    </location>
</feature>
<proteinExistence type="inferred from homology"/>
<dbReference type="InterPro" id="IPR023210">
    <property type="entry name" value="NADP_OxRdtase_dom"/>
</dbReference>
<dbReference type="PRINTS" id="PR00069">
    <property type="entry name" value="ALDKETRDTASE"/>
</dbReference>
<comment type="similarity">
    <text evidence="1">Belongs to the aldo/keto reductase family.</text>
</comment>
<evidence type="ECO:0000256" key="3">
    <source>
        <dbReference type="ARBA" id="ARBA00023002"/>
    </source>
</evidence>
<gene>
    <name evidence="7" type="ordered locus">AM1_6251</name>
</gene>
<feature type="region of interest" description="Disordered" evidence="4">
    <location>
        <begin position="1"/>
        <end position="27"/>
    </location>
</feature>
<dbReference type="InterPro" id="IPR036812">
    <property type="entry name" value="NAD(P)_OxRdtase_dom_sf"/>
</dbReference>
<name>B0C666_ACAM1</name>
<sequence>MRTHQYAHKKRASQSVRTPVSRPTEVQASVQPALIQAKSNEEGLAEHAERLRKFQRLGNSMMQMGPPRLDNDTTSSLQPQPWIQKKLTIGKPGDKYEQEADRVASQVAQHINAPTFKENSMRESIQREKDLEGVMCARGFQAAIQRKQAIESGEASPDLESAISSARGCGQPLDAGLQQSMGQAMGADFSGVRVHTDAQSDQLNQSIQARAFTTGQDVFFRSGAYKPGNRGGQELIAHELTHVMQQNGKMVQRQSECEEELLQSKFAAGRMPTQLQTTHTPSENRTGMLDALNAEDDASYQCLAGTTGTAAVTQKSSDLSPASQWDFAKYKNGFTSDFNANVPIQAKIVVSKEQITYPDWENAYKGLKQSTSLTLSGKFTDKDDWMIRFVLYAMDQENEKFVNFMNFEAVVLDRITKGCCNATRHRILSGLEINNDFETLYNALTSRQFFGADVGKETTPKEAKNIFKNALQQGYRRFDTASIYTMEGGGSTLEALMAAAKELTISREELTILYKVKPEKGKSIDGQMESSKNALSNLPDILMLHEIDDIEKAKKDLGDLIELVKIGNSKAVGVSNVNAIYLDILYQFSLQKQVPITYVENRFTPYYPDTEVRDYCKKNGIKYLGFGIIGSAQKGVCENDGQGLPSQYLVALMDPRLQKLAEKWGLKNEASNGVGELLYAWSAHKGVAPVAYSSDPGRQAKNYAAKNIRLTRKNLAEIDAIVLKPRNIEEKEWGDSESEVALKSLFASLTHPTAWFLMSEVCDSGGGKLVNAIAMRIIDEFKESKKQKEKLQNFVWNFMRFAADLQAKANPQRKKWFSSMKGLFRAMSEAAQKSPKIFDLSYEWAMRSSEKGGDAQNAIQRVEQVLNGEYVPSHDPLTESGKSNLEEKKKKDELKALSIKEAKFEKVSLTETIENLTIQEVNKQFTPEDESYKIFMWIPDLMKMQINGKSIDGTIVLSRKEKIRYKIYVQSKNPKLYRLEKI</sequence>
<dbReference type="STRING" id="329726.AM1_6251"/>
<dbReference type="SUPFAM" id="SSF51430">
    <property type="entry name" value="NAD(P)-linked oxidoreductase"/>
    <property type="match status" value="1"/>
</dbReference>
<evidence type="ECO:0000259" key="5">
    <source>
        <dbReference type="Pfam" id="PF00248"/>
    </source>
</evidence>
<dbReference type="PANTHER" id="PTHR43827">
    <property type="entry name" value="2,5-DIKETO-D-GLUCONIC ACID REDUCTASE"/>
    <property type="match status" value="1"/>
</dbReference>
<dbReference type="KEGG" id="amr:AM1_6251"/>
<accession>B0C666</accession>
<evidence type="ECO:0008006" key="9">
    <source>
        <dbReference type="Google" id="ProtNLM"/>
    </source>
</evidence>
<dbReference type="Proteomes" id="UP000000268">
    <property type="component" value="Chromosome"/>
</dbReference>
<dbReference type="GO" id="GO:0016616">
    <property type="term" value="F:oxidoreductase activity, acting on the CH-OH group of donors, NAD or NADP as acceptor"/>
    <property type="evidence" value="ECO:0007669"/>
    <property type="project" value="UniProtKB-ARBA"/>
</dbReference>
<evidence type="ECO:0000259" key="6">
    <source>
        <dbReference type="Pfam" id="PF13699"/>
    </source>
</evidence>
<dbReference type="Pfam" id="PF00248">
    <property type="entry name" value="Aldo_ket_red"/>
    <property type="match status" value="1"/>
</dbReference>
<evidence type="ECO:0000313" key="8">
    <source>
        <dbReference type="Proteomes" id="UP000000268"/>
    </source>
</evidence>
<dbReference type="Gene3D" id="3.20.20.100">
    <property type="entry name" value="NADP-dependent oxidoreductase domain"/>
    <property type="match status" value="1"/>
</dbReference>
<evidence type="ECO:0000256" key="4">
    <source>
        <dbReference type="SAM" id="MobiDB-lite"/>
    </source>
</evidence>
<keyword evidence="2" id="KW-0521">NADP</keyword>
<keyword evidence="3" id="KW-0560">Oxidoreductase</keyword>
<dbReference type="InterPro" id="IPR020471">
    <property type="entry name" value="AKR"/>
</dbReference>
<feature type="domain" description="NADP-dependent oxidoreductase" evidence="5">
    <location>
        <begin position="456"/>
        <end position="721"/>
    </location>
</feature>